<sequence length="146" mass="17266">MIDNEFIFAIMKPHCKQSGKYRLFKNVLAHKVIESKKKNGSTYQTKRKNMVKSRSIFLTLEDHDEDKAMYWHKKVDMSNVVREILWTHSNSIKLLNAFHIMLVIDATYKNNKYCLPLLESVGVTSIELTFFMTFAYLEFEQLDNFT</sequence>
<keyword evidence="2" id="KW-1185">Reference proteome</keyword>
<protein>
    <submittedName>
        <fullName evidence="1">Uncharacterized protein</fullName>
    </submittedName>
</protein>
<dbReference type="AlphaFoldDB" id="A0A371G3P6"/>
<accession>A0A371G3P6</accession>
<reference evidence="1" key="1">
    <citation type="submission" date="2018-05" db="EMBL/GenBank/DDBJ databases">
        <title>Draft genome of Mucuna pruriens seed.</title>
        <authorList>
            <person name="Nnadi N.E."/>
            <person name="Vos R."/>
            <person name="Hasami M.H."/>
            <person name="Devisetty U.K."/>
            <person name="Aguiy J.C."/>
        </authorList>
    </citation>
    <scope>NUCLEOTIDE SEQUENCE [LARGE SCALE GENOMIC DNA]</scope>
    <source>
        <strain evidence="1">JCA_2017</strain>
    </source>
</reference>
<feature type="non-terminal residue" evidence="1">
    <location>
        <position position="1"/>
    </location>
</feature>
<comment type="caution">
    <text evidence="1">The sequence shown here is derived from an EMBL/GenBank/DDBJ whole genome shotgun (WGS) entry which is preliminary data.</text>
</comment>
<organism evidence="1 2">
    <name type="scientific">Mucuna pruriens</name>
    <name type="common">Velvet bean</name>
    <name type="synonym">Dolichos pruriens</name>
    <dbReference type="NCBI Taxonomy" id="157652"/>
    <lineage>
        <taxon>Eukaryota</taxon>
        <taxon>Viridiplantae</taxon>
        <taxon>Streptophyta</taxon>
        <taxon>Embryophyta</taxon>
        <taxon>Tracheophyta</taxon>
        <taxon>Spermatophyta</taxon>
        <taxon>Magnoliopsida</taxon>
        <taxon>eudicotyledons</taxon>
        <taxon>Gunneridae</taxon>
        <taxon>Pentapetalae</taxon>
        <taxon>rosids</taxon>
        <taxon>fabids</taxon>
        <taxon>Fabales</taxon>
        <taxon>Fabaceae</taxon>
        <taxon>Papilionoideae</taxon>
        <taxon>50 kb inversion clade</taxon>
        <taxon>NPAAA clade</taxon>
        <taxon>indigoferoid/millettioid clade</taxon>
        <taxon>Phaseoleae</taxon>
        <taxon>Mucuna</taxon>
    </lineage>
</organism>
<proteinExistence type="predicted"/>
<name>A0A371G3P6_MUCPR</name>
<evidence type="ECO:0000313" key="1">
    <source>
        <dbReference type="EMBL" id="RDX85190.1"/>
    </source>
</evidence>
<dbReference type="STRING" id="157652.A0A371G3P6"/>
<gene>
    <name evidence="1" type="ORF">CR513_33658</name>
</gene>
<dbReference type="EMBL" id="QJKJ01006854">
    <property type="protein sequence ID" value="RDX85190.1"/>
    <property type="molecule type" value="Genomic_DNA"/>
</dbReference>
<dbReference type="OrthoDB" id="1435358at2759"/>
<dbReference type="Proteomes" id="UP000257109">
    <property type="component" value="Unassembled WGS sequence"/>
</dbReference>
<evidence type="ECO:0000313" key="2">
    <source>
        <dbReference type="Proteomes" id="UP000257109"/>
    </source>
</evidence>